<keyword evidence="7" id="KW-0406">Ion transport</keyword>
<dbReference type="InterPro" id="IPR005821">
    <property type="entry name" value="Ion_trans_dom"/>
</dbReference>
<evidence type="ECO:0000256" key="8">
    <source>
        <dbReference type="ARBA" id="ARBA00023136"/>
    </source>
</evidence>
<name>A0A7R8H3U4_LEPSM</name>
<feature type="transmembrane region" description="Helical" evidence="11">
    <location>
        <begin position="91"/>
        <end position="110"/>
    </location>
</feature>
<keyword evidence="3 11" id="KW-0812">Transmembrane</keyword>
<evidence type="ECO:0000313" key="13">
    <source>
        <dbReference type="EMBL" id="CAF2850583.1"/>
    </source>
</evidence>
<sequence length="438" mass="50763">MVKEKRVDLLGHPLCMALVRLKWNKFGRYVYYLNLSVYLMFVLFLTFYILETPAPYSIAQIFNLGQMKSSLDEGLKKKITNGISNSSSETLIDIFLTQYGIMLLCTVHILKEIFLFTQDQLAGPILSWARLSYFSFENLVEWTCYILASILVYDFDECQQITGLRSGWQWQIGAVIVTLSWLNLLSNVRKVPLLGIYVVMFSDVLKTFLKFSIICGLFIVAFSLGFQTLLGGQENFNTIDKSMMKTIVMMIGEFEYDDIFYDNVRNAGETLKRSSLPYSYLTQGFFLVFLIIMPIIIMNLLVGLAVDDIKAVQDNAVLQRLAMQVTLNLDVEKLLPDCLRRKFLIRKEKIYPNKQSQGWGDPTLTRITQIILAGRRMSDLEQLTKKQEELMGKFKIMKEQFKKVYEELAHLRLSFSTLYEREKTQKDKKDVIIEIDRS</sequence>
<feature type="transmembrane region" description="Helical" evidence="11">
    <location>
        <begin position="168"/>
        <end position="186"/>
    </location>
</feature>
<dbReference type="InterPro" id="IPR052076">
    <property type="entry name" value="TRP_cation_channel"/>
</dbReference>
<keyword evidence="6" id="KW-0040">ANK repeat</keyword>
<dbReference type="GO" id="GO:0005216">
    <property type="term" value="F:monoatomic ion channel activity"/>
    <property type="evidence" value="ECO:0007669"/>
    <property type="project" value="InterPro"/>
</dbReference>
<dbReference type="Proteomes" id="UP000675881">
    <property type="component" value="Chromosome 14"/>
</dbReference>
<dbReference type="Pfam" id="PF00520">
    <property type="entry name" value="Ion_trans"/>
    <property type="match status" value="1"/>
</dbReference>
<protein>
    <submittedName>
        <fullName evidence="13">TRPA1</fullName>
    </submittedName>
</protein>
<feature type="transmembrane region" description="Helical" evidence="11">
    <location>
        <begin position="131"/>
        <end position="153"/>
    </location>
</feature>
<keyword evidence="2" id="KW-0813">Transport</keyword>
<evidence type="ECO:0000256" key="5">
    <source>
        <dbReference type="ARBA" id="ARBA00022989"/>
    </source>
</evidence>
<comment type="subcellular location">
    <subcellularLocation>
        <location evidence="1">Membrane</location>
        <topology evidence="1">Multi-pass membrane protein</topology>
    </subcellularLocation>
</comment>
<feature type="transmembrane region" description="Helical" evidence="11">
    <location>
        <begin position="207"/>
        <end position="226"/>
    </location>
</feature>
<evidence type="ECO:0000256" key="3">
    <source>
        <dbReference type="ARBA" id="ARBA00022692"/>
    </source>
</evidence>
<dbReference type="PANTHER" id="PTHR47143:SF1">
    <property type="entry name" value="ION_TRANS DOMAIN-CONTAINING PROTEIN"/>
    <property type="match status" value="1"/>
</dbReference>
<reference evidence="13" key="1">
    <citation type="submission" date="2021-02" db="EMBL/GenBank/DDBJ databases">
        <authorList>
            <person name="Bekaert M."/>
        </authorList>
    </citation>
    <scope>NUCLEOTIDE SEQUENCE</scope>
    <source>
        <strain evidence="13">IoA-00</strain>
    </source>
</reference>
<feature type="domain" description="Ion transport" evidence="12">
    <location>
        <begin position="32"/>
        <end position="314"/>
    </location>
</feature>
<dbReference type="OrthoDB" id="1661883at2759"/>
<feature type="transmembrane region" description="Helical" evidence="11">
    <location>
        <begin position="29"/>
        <end position="50"/>
    </location>
</feature>
<evidence type="ECO:0000256" key="11">
    <source>
        <dbReference type="SAM" id="Phobius"/>
    </source>
</evidence>
<keyword evidence="8 11" id="KW-0472">Membrane</keyword>
<evidence type="ECO:0000256" key="1">
    <source>
        <dbReference type="ARBA" id="ARBA00004141"/>
    </source>
</evidence>
<evidence type="ECO:0000259" key="12">
    <source>
        <dbReference type="Pfam" id="PF00520"/>
    </source>
</evidence>
<organism evidence="13 14">
    <name type="scientific">Lepeophtheirus salmonis</name>
    <name type="common">Salmon louse</name>
    <name type="synonym">Caligus salmonis</name>
    <dbReference type="NCBI Taxonomy" id="72036"/>
    <lineage>
        <taxon>Eukaryota</taxon>
        <taxon>Metazoa</taxon>
        <taxon>Ecdysozoa</taxon>
        <taxon>Arthropoda</taxon>
        <taxon>Crustacea</taxon>
        <taxon>Multicrustacea</taxon>
        <taxon>Hexanauplia</taxon>
        <taxon>Copepoda</taxon>
        <taxon>Siphonostomatoida</taxon>
        <taxon>Caligidae</taxon>
        <taxon>Lepeophtheirus</taxon>
    </lineage>
</organism>
<keyword evidence="5 11" id="KW-1133">Transmembrane helix</keyword>
<dbReference type="PANTHER" id="PTHR47143">
    <property type="entry name" value="TRANSIENT RECEPTOR POTENTIAL CATION CHANNEL PROTEIN PAINLESS"/>
    <property type="match status" value="1"/>
</dbReference>
<proteinExistence type="predicted"/>
<evidence type="ECO:0000256" key="10">
    <source>
        <dbReference type="ARBA" id="ARBA00023303"/>
    </source>
</evidence>
<dbReference type="EMBL" id="HG994593">
    <property type="protein sequence ID" value="CAF2850583.1"/>
    <property type="molecule type" value="Genomic_DNA"/>
</dbReference>
<evidence type="ECO:0000313" key="14">
    <source>
        <dbReference type="Proteomes" id="UP000675881"/>
    </source>
</evidence>
<gene>
    <name evidence="13" type="ORF">LSAA_5232</name>
</gene>
<keyword evidence="10" id="KW-0407">Ion channel</keyword>
<evidence type="ECO:0000256" key="4">
    <source>
        <dbReference type="ARBA" id="ARBA00022737"/>
    </source>
</evidence>
<feature type="transmembrane region" description="Helical" evidence="11">
    <location>
        <begin position="284"/>
        <end position="306"/>
    </location>
</feature>
<evidence type="ECO:0000256" key="7">
    <source>
        <dbReference type="ARBA" id="ARBA00023065"/>
    </source>
</evidence>
<dbReference type="Gene3D" id="1.10.287.70">
    <property type="match status" value="1"/>
</dbReference>
<evidence type="ECO:0000256" key="9">
    <source>
        <dbReference type="ARBA" id="ARBA00023180"/>
    </source>
</evidence>
<evidence type="ECO:0000256" key="6">
    <source>
        <dbReference type="ARBA" id="ARBA00023043"/>
    </source>
</evidence>
<evidence type="ECO:0000256" key="2">
    <source>
        <dbReference type="ARBA" id="ARBA00022448"/>
    </source>
</evidence>
<dbReference type="AlphaFoldDB" id="A0A7R8H3U4"/>
<keyword evidence="4" id="KW-0677">Repeat</keyword>
<dbReference type="GO" id="GO:1902495">
    <property type="term" value="C:transmembrane transporter complex"/>
    <property type="evidence" value="ECO:0007669"/>
    <property type="project" value="TreeGrafter"/>
</dbReference>
<keyword evidence="14" id="KW-1185">Reference proteome</keyword>
<accession>A0A7R8H3U4</accession>
<keyword evidence="9" id="KW-0325">Glycoprotein</keyword>